<keyword evidence="1" id="KW-0732">Signal</keyword>
<protein>
    <submittedName>
        <fullName evidence="3">Uncharacterized protein</fullName>
    </submittedName>
</protein>
<organism evidence="2 3">
    <name type="scientific">Ditylenchus dipsaci</name>
    <dbReference type="NCBI Taxonomy" id="166011"/>
    <lineage>
        <taxon>Eukaryota</taxon>
        <taxon>Metazoa</taxon>
        <taxon>Ecdysozoa</taxon>
        <taxon>Nematoda</taxon>
        <taxon>Chromadorea</taxon>
        <taxon>Rhabditida</taxon>
        <taxon>Tylenchina</taxon>
        <taxon>Tylenchomorpha</taxon>
        <taxon>Sphaerularioidea</taxon>
        <taxon>Anguinidae</taxon>
        <taxon>Anguininae</taxon>
        <taxon>Ditylenchus</taxon>
    </lineage>
</organism>
<name>A0A915E7N3_9BILA</name>
<feature type="signal peptide" evidence="1">
    <location>
        <begin position="1"/>
        <end position="20"/>
    </location>
</feature>
<sequence length="66" mass="6326">MYKSLVAIMFAVLAINSCTAQLYNNLSPLIEVGSVMGAQQGAATGGVGGAVLGSALGGAAGAVGKK</sequence>
<dbReference type="AlphaFoldDB" id="A0A915E7N3"/>
<accession>A0A915E7N3</accession>
<reference evidence="3" key="1">
    <citation type="submission" date="2022-11" db="UniProtKB">
        <authorList>
            <consortium name="WormBaseParasite"/>
        </authorList>
    </citation>
    <scope>IDENTIFICATION</scope>
</reference>
<evidence type="ECO:0000313" key="2">
    <source>
        <dbReference type="Proteomes" id="UP000887574"/>
    </source>
</evidence>
<evidence type="ECO:0000313" key="3">
    <source>
        <dbReference type="WBParaSite" id="jg26617"/>
    </source>
</evidence>
<evidence type="ECO:0000256" key="1">
    <source>
        <dbReference type="SAM" id="SignalP"/>
    </source>
</evidence>
<feature type="chain" id="PRO_5038054222" evidence="1">
    <location>
        <begin position="21"/>
        <end position="66"/>
    </location>
</feature>
<proteinExistence type="predicted"/>
<dbReference type="Proteomes" id="UP000887574">
    <property type="component" value="Unplaced"/>
</dbReference>
<dbReference type="WBParaSite" id="jg26617">
    <property type="protein sequence ID" value="jg26617"/>
    <property type="gene ID" value="jg26617"/>
</dbReference>
<keyword evidence="2" id="KW-1185">Reference proteome</keyword>